<dbReference type="KEGG" id="tut:107366278"/>
<dbReference type="OMA" id="RLDEGYH"/>
<evidence type="ECO:0000256" key="13">
    <source>
        <dbReference type="SAM" id="MobiDB-lite"/>
    </source>
</evidence>
<feature type="region of interest" description="Disordered" evidence="13">
    <location>
        <begin position="412"/>
        <end position="477"/>
    </location>
</feature>
<dbReference type="Pfam" id="PF01607">
    <property type="entry name" value="CBM_14"/>
    <property type="match status" value="1"/>
</dbReference>
<dbReference type="InterPro" id="IPR036508">
    <property type="entry name" value="Chitin-bd_dom_sf"/>
</dbReference>
<keyword evidence="11" id="KW-0624">Polysaccharide degradation</keyword>
<dbReference type="PROSITE" id="PS51910">
    <property type="entry name" value="GH18_2"/>
    <property type="match status" value="1"/>
</dbReference>
<evidence type="ECO:0000256" key="2">
    <source>
        <dbReference type="ARBA" id="ARBA00009121"/>
    </source>
</evidence>
<dbReference type="AlphaFoldDB" id="H6WAG5"/>
<evidence type="ECO:0000256" key="12">
    <source>
        <dbReference type="RuleBase" id="RU000489"/>
    </source>
</evidence>
<dbReference type="InterPro" id="IPR029070">
    <property type="entry name" value="Chitinase_insertion_sf"/>
</dbReference>
<evidence type="ECO:0000259" key="16">
    <source>
        <dbReference type="PROSITE" id="PS51910"/>
    </source>
</evidence>
<proteinExistence type="evidence at transcript level"/>
<keyword evidence="7" id="KW-0146">Chitin degradation</keyword>
<keyword evidence="8" id="KW-1015">Disulfide bond</keyword>
<dbReference type="SMART" id="SM00494">
    <property type="entry name" value="ChtBD2"/>
    <property type="match status" value="1"/>
</dbReference>
<name>H6WAG5_TETUR</name>
<sequence>MARMINLTISILFTLSALAYSEVNCNKTQADGKVVCYFAAWANYRKPPYNYDIDSISGDLCTHVIYSFIGINEKTSELESIDPEYDYVRKGYEKFVSLREKWPQLKVLIAVGGWAEGGAKYSNMVSDEGRRQKFVTSVVSFLQKYKFDGFDLDWEYPGATDRQGKYADKENFLKLVKELRTEFDKHNYILSAAVPVAKFRLQEGYEVYDLARLLDQIHVMTYDLRGNWAGFADVHSPLYLADVHSPLYPRSFDEYAYEKLNVRDGLQLWVSMGTPKHKLIVGVPFYGRSYTLGSKDNNGLKAPIKKWIGGGQAGPYTGESGILAYYEICTQVKSNNWTRKWDDVGKVPYAYYQDQWVGYEDEESMQIKMKFIKDEGYGGAMTWSLDLDDVNGVCGKKDGLLQVINENIKGYKVNVPDPSEMTTTAKPSPTWWTQGSTVASTRQSTTSSSSSSSSTTKSPSVQGGSTSKPTSEEDSVSKDIDCSNASVQFVPHPTDCSKYYWCVHGKPMVLNCPPGTLWNPNGNRCDWDYNVKSANCNNI</sequence>
<dbReference type="GO" id="GO:0000272">
    <property type="term" value="P:polysaccharide catabolic process"/>
    <property type="evidence" value="ECO:0007669"/>
    <property type="project" value="UniProtKB-KW"/>
</dbReference>
<dbReference type="PROSITE" id="PS01095">
    <property type="entry name" value="GH18_1"/>
    <property type="match status" value="1"/>
</dbReference>
<comment type="catalytic activity">
    <reaction evidence="1">
        <text>Random endo-hydrolysis of N-acetyl-beta-D-glucosaminide (1-&gt;4)-beta-linkages in chitin and chitodextrins.</text>
        <dbReference type="EC" id="3.2.1.14"/>
    </reaction>
</comment>
<dbReference type="Gene3D" id="3.10.50.10">
    <property type="match status" value="1"/>
</dbReference>
<dbReference type="GeneID" id="107366278"/>
<feature type="compositionally biased region" description="Polar residues" evidence="13">
    <location>
        <begin position="420"/>
        <end position="435"/>
    </location>
</feature>
<accession>H6WAG5</accession>
<dbReference type="RefSeq" id="NP_001310073.1">
    <property type="nucleotide sequence ID" value="NM_001323144.1"/>
</dbReference>
<evidence type="ECO:0000256" key="9">
    <source>
        <dbReference type="ARBA" id="ARBA00023277"/>
    </source>
</evidence>
<dbReference type="SUPFAM" id="SSF54556">
    <property type="entry name" value="Chitinase insertion domain"/>
    <property type="match status" value="1"/>
</dbReference>
<dbReference type="EMBL" id="JQ041366">
    <property type="protein sequence ID" value="AEZ36152.1"/>
    <property type="molecule type" value="mRNA"/>
</dbReference>
<dbReference type="CDD" id="cd02872">
    <property type="entry name" value="GH18_chitolectin_chitotriosidase"/>
    <property type="match status" value="1"/>
</dbReference>
<dbReference type="SUPFAM" id="SSF57625">
    <property type="entry name" value="Invertebrate chitin-binding proteins"/>
    <property type="match status" value="1"/>
</dbReference>
<dbReference type="Gene3D" id="2.170.140.10">
    <property type="entry name" value="Chitin binding domain"/>
    <property type="match status" value="1"/>
</dbReference>
<dbReference type="InterPro" id="IPR001579">
    <property type="entry name" value="Glyco_hydro_18_chit_AS"/>
</dbReference>
<protein>
    <recommendedName>
        <fullName evidence="3">chitinase</fullName>
        <ecNumber evidence="3">3.2.1.14</ecNumber>
    </recommendedName>
</protein>
<evidence type="ECO:0000259" key="15">
    <source>
        <dbReference type="PROSITE" id="PS50940"/>
    </source>
</evidence>
<dbReference type="GO" id="GO:0008061">
    <property type="term" value="F:chitin binding"/>
    <property type="evidence" value="ECO:0007669"/>
    <property type="project" value="UniProtKB-KW"/>
</dbReference>
<evidence type="ECO:0000256" key="8">
    <source>
        <dbReference type="ARBA" id="ARBA00023157"/>
    </source>
</evidence>
<evidence type="ECO:0000256" key="1">
    <source>
        <dbReference type="ARBA" id="ARBA00000822"/>
    </source>
</evidence>
<dbReference type="FunFam" id="3.10.50.10:FF:000004">
    <property type="entry name" value="Chitinase 5"/>
    <property type="match status" value="1"/>
</dbReference>
<evidence type="ECO:0000256" key="10">
    <source>
        <dbReference type="ARBA" id="ARBA00023295"/>
    </source>
</evidence>
<dbReference type="InterPro" id="IPR011583">
    <property type="entry name" value="Chitinase_II/V-like_cat"/>
</dbReference>
<evidence type="ECO:0000256" key="14">
    <source>
        <dbReference type="SAM" id="SignalP"/>
    </source>
</evidence>
<dbReference type="SMART" id="SM00636">
    <property type="entry name" value="Glyco_18"/>
    <property type="match status" value="1"/>
</dbReference>
<dbReference type="Pfam" id="PF00704">
    <property type="entry name" value="Glyco_hydro_18"/>
    <property type="match status" value="1"/>
</dbReference>
<feature type="chain" id="PRO_5003608125" description="chitinase" evidence="14">
    <location>
        <begin position="22"/>
        <end position="539"/>
    </location>
</feature>
<evidence type="ECO:0000256" key="6">
    <source>
        <dbReference type="ARBA" id="ARBA00022801"/>
    </source>
</evidence>
<dbReference type="InterPro" id="IPR001223">
    <property type="entry name" value="Glyco_hydro18_cat"/>
</dbReference>
<dbReference type="SUPFAM" id="SSF51445">
    <property type="entry name" value="(Trans)glycosidases"/>
    <property type="match status" value="1"/>
</dbReference>
<dbReference type="FunFam" id="3.20.20.80:FF:000144">
    <property type="entry name" value="Chitinase"/>
    <property type="match status" value="1"/>
</dbReference>
<keyword evidence="4" id="KW-0147">Chitin-binding</keyword>
<reference evidence="17" key="1">
    <citation type="submission" date="2011-11" db="EMBL/GenBank/DDBJ databases">
        <title>Cloning and Characterization Analysis of Chitinase Gene from Tetranychus urticae Koch.</title>
        <authorList>
            <person name="Zhang D.W."/>
            <person name="Chen J."/>
            <person name="Liu B.L."/>
            <person name="Jin D.C."/>
        </authorList>
    </citation>
    <scope>NUCLEOTIDE SEQUENCE</scope>
</reference>
<dbReference type="InterPro" id="IPR017853">
    <property type="entry name" value="GH"/>
</dbReference>
<dbReference type="Gene3D" id="3.20.20.80">
    <property type="entry name" value="Glycosidases"/>
    <property type="match status" value="1"/>
</dbReference>
<dbReference type="PANTHER" id="PTHR11177:SF144">
    <property type="entry name" value="CHITINASE 5"/>
    <property type="match status" value="1"/>
</dbReference>
<dbReference type="FunFam" id="2.170.140.10:FF:000004">
    <property type="entry name" value="Chitinase 5"/>
    <property type="match status" value="1"/>
</dbReference>
<keyword evidence="6 12" id="KW-0378">Hydrolase</keyword>
<keyword evidence="10 12" id="KW-0326">Glycosidase</keyword>
<feature type="compositionally biased region" description="Low complexity" evidence="13">
    <location>
        <begin position="436"/>
        <end position="460"/>
    </location>
</feature>
<keyword evidence="5 14" id="KW-0732">Signal</keyword>
<evidence type="ECO:0000256" key="5">
    <source>
        <dbReference type="ARBA" id="ARBA00022729"/>
    </source>
</evidence>
<dbReference type="GO" id="GO:0006032">
    <property type="term" value="P:chitin catabolic process"/>
    <property type="evidence" value="ECO:0007669"/>
    <property type="project" value="UniProtKB-KW"/>
</dbReference>
<evidence type="ECO:0000256" key="11">
    <source>
        <dbReference type="ARBA" id="ARBA00023326"/>
    </source>
</evidence>
<dbReference type="InterPro" id="IPR002557">
    <property type="entry name" value="Chitin-bd_dom"/>
</dbReference>
<feature type="domain" description="GH18" evidence="16">
    <location>
        <begin position="32"/>
        <end position="411"/>
    </location>
</feature>
<dbReference type="GO" id="GO:0005576">
    <property type="term" value="C:extracellular region"/>
    <property type="evidence" value="ECO:0007669"/>
    <property type="project" value="InterPro"/>
</dbReference>
<dbReference type="OrthoDB" id="73875at2759"/>
<keyword evidence="9" id="KW-0119">Carbohydrate metabolism</keyword>
<dbReference type="PROSITE" id="PS50940">
    <property type="entry name" value="CHIT_BIND_II"/>
    <property type="match status" value="1"/>
</dbReference>
<evidence type="ECO:0000256" key="7">
    <source>
        <dbReference type="ARBA" id="ARBA00023024"/>
    </source>
</evidence>
<evidence type="ECO:0000313" key="17">
    <source>
        <dbReference type="EMBL" id="AEZ36152.1"/>
    </source>
</evidence>
<dbReference type="GO" id="GO:0008843">
    <property type="term" value="F:endochitinase activity"/>
    <property type="evidence" value="ECO:0007669"/>
    <property type="project" value="UniProtKB-EC"/>
</dbReference>
<dbReference type="EC" id="3.2.1.14" evidence="3"/>
<feature type="domain" description="Chitin-binding type-2" evidence="15">
    <location>
        <begin position="479"/>
        <end position="538"/>
    </location>
</feature>
<comment type="similarity">
    <text evidence="2">Belongs to the glycosyl hydrolase 18 family. Chitinase class II subfamily.</text>
</comment>
<dbReference type="PANTHER" id="PTHR11177">
    <property type="entry name" value="CHITINASE"/>
    <property type="match status" value="1"/>
</dbReference>
<organism evidence="17">
    <name type="scientific">Tetranychus urticae</name>
    <name type="common">Two-spotted spider mite</name>
    <dbReference type="NCBI Taxonomy" id="32264"/>
    <lineage>
        <taxon>Eukaryota</taxon>
        <taxon>Metazoa</taxon>
        <taxon>Ecdysozoa</taxon>
        <taxon>Arthropoda</taxon>
        <taxon>Chelicerata</taxon>
        <taxon>Arachnida</taxon>
        <taxon>Acari</taxon>
        <taxon>Acariformes</taxon>
        <taxon>Trombidiformes</taxon>
        <taxon>Prostigmata</taxon>
        <taxon>Eleutherengona</taxon>
        <taxon>Raphignathae</taxon>
        <taxon>Tetranychoidea</taxon>
        <taxon>Tetranychidae</taxon>
        <taxon>Tetranychus</taxon>
    </lineage>
</organism>
<evidence type="ECO:0000256" key="3">
    <source>
        <dbReference type="ARBA" id="ARBA00012729"/>
    </source>
</evidence>
<evidence type="ECO:0000256" key="4">
    <source>
        <dbReference type="ARBA" id="ARBA00022669"/>
    </source>
</evidence>
<dbReference type="InterPro" id="IPR050314">
    <property type="entry name" value="Glycosyl_Hydrlase_18"/>
</dbReference>
<feature type="signal peptide" evidence="14">
    <location>
        <begin position="1"/>
        <end position="21"/>
    </location>
</feature>